<dbReference type="EMBL" id="JACYXJ010000001">
    <property type="protein sequence ID" value="MBD8874703.1"/>
    <property type="molecule type" value="Genomic_DNA"/>
</dbReference>
<organism evidence="2 3">
    <name type="scientific">Roseibium polysiphoniae</name>
    <dbReference type="NCBI Taxonomy" id="2571221"/>
    <lineage>
        <taxon>Bacteria</taxon>
        <taxon>Pseudomonadati</taxon>
        <taxon>Pseudomonadota</taxon>
        <taxon>Alphaproteobacteria</taxon>
        <taxon>Hyphomicrobiales</taxon>
        <taxon>Stappiaceae</taxon>
        <taxon>Roseibium</taxon>
    </lineage>
</organism>
<feature type="signal peptide" evidence="1">
    <location>
        <begin position="1"/>
        <end position="21"/>
    </location>
</feature>
<dbReference type="RefSeq" id="WP_192106253.1">
    <property type="nucleotide sequence ID" value="NZ_JACYXJ010000001.1"/>
</dbReference>
<keyword evidence="3" id="KW-1185">Reference proteome</keyword>
<protein>
    <recommendedName>
        <fullName evidence="4">Secreted protein</fullName>
    </recommendedName>
</protein>
<proteinExistence type="predicted"/>
<accession>A0ABR9C592</accession>
<dbReference type="Proteomes" id="UP000615687">
    <property type="component" value="Unassembled WGS sequence"/>
</dbReference>
<evidence type="ECO:0000313" key="2">
    <source>
        <dbReference type="EMBL" id="MBD8874703.1"/>
    </source>
</evidence>
<keyword evidence="1" id="KW-0732">Signal</keyword>
<gene>
    <name evidence="2" type="ORF">IG617_00250</name>
</gene>
<feature type="chain" id="PRO_5045636516" description="Secreted protein" evidence="1">
    <location>
        <begin position="22"/>
        <end position="242"/>
    </location>
</feature>
<reference evidence="2 3" key="1">
    <citation type="submission" date="2020-09" db="EMBL/GenBank/DDBJ databases">
        <title>The genome sequence of type strain Labrenzia polysiphoniae KACC 19711.</title>
        <authorList>
            <person name="Liu Y."/>
        </authorList>
    </citation>
    <scope>NUCLEOTIDE SEQUENCE [LARGE SCALE GENOMIC DNA]</scope>
    <source>
        <strain evidence="2 3">KACC 19711</strain>
    </source>
</reference>
<evidence type="ECO:0000256" key="1">
    <source>
        <dbReference type="SAM" id="SignalP"/>
    </source>
</evidence>
<name>A0ABR9C592_9HYPH</name>
<evidence type="ECO:0000313" key="3">
    <source>
        <dbReference type="Proteomes" id="UP000615687"/>
    </source>
</evidence>
<comment type="caution">
    <text evidence="2">The sequence shown here is derived from an EMBL/GenBank/DDBJ whole genome shotgun (WGS) entry which is preliminary data.</text>
</comment>
<sequence length="242" mass="25837">MRYMAWLMALVLGCSAVPAWADMVVVAASGDTDHLPGDILAPTSVLTLPGEARVTILSQDGKMRVIDGPFEGSLEDESSAKSTSPVPASWDALKVLLGDPDARSNVLGASRNLDGAFRIPASIWHASVDSSGPRCVRQSELTLARRDASVSAVVSVRSSAGRITDISWPKDQTTLTLPSDFAADGRLAVSIDDDLRTLTLNTLPEALKEALPGSLLTWFAEYNCKRQAIALIQRIHDGVEVN</sequence>
<evidence type="ECO:0008006" key="4">
    <source>
        <dbReference type="Google" id="ProtNLM"/>
    </source>
</evidence>